<sequence>MKIITSKTHAIIDYIIGIIMLCIPTFMNFPDDSLVCRILVIPALLLLLTATLSEHEINLANFLSRQLHLKIDVVIAAFLLFSPIIIGLSHSFPHILFGMLILANIVLSKRNKAVDSTTFNNIQN</sequence>
<dbReference type="RefSeq" id="WP_166535940.1">
    <property type="nucleotide sequence ID" value="NZ_JAABLM010000002.1"/>
</dbReference>
<dbReference type="EMBL" id="JAABLM010000002">
    <property type="protein sequence ID" value="NBL64123.1"/>
    <property type="molecule type" value="Genomic_DNA"/>
</dbReference>
<keyword evidence="1" id="KW-1133">Transmembrane helix</keyword>
<keyword evidence="1" id="KW-0812">Transmembrane</keyword>
<evidence type="ECO:0000256" key="1">
    <source>
        <dbReference type="SAM" id="Phobius"/>
    </source>
</evidence>
<feature type="transmembrane region" description="Helical" evidence="1">
    <location>
        <begin position="35"/>
        <end position="55"/>
    </location>
</feature>
<evidence type="ECO:0000313" key="2">
    <source>
        <dbReference type="EMBL" id="NBL64123.1"/>
    </source>
</evidence>
<organism evidence="2 3">
    <name type="scientific">Flavobacterium ichthyis</name>
    <dbReference type="NCBI Taxonomy" id="2698827"/>
    <lineage>
        <taxon>Bacteria</taxon>
        <taxon>Pseudomonadati</taxon>
        <taxon>Bacteroidota</taxon>
        <taxon>Flavobacteriia</taxon>
        <taxon>Flavobacteriales</taxon>
        <taxon>Flavobacteriaceae</taxon>
        <taxon>Flavobacterium</taxon>
    </lineage>
</organism>
<protein>
    <recommendedName>
        <fullName evidence="4">SPW repeat-containing protein</fullName>
    </recommendedName>
</protein>
<reference evidence="3" key="1">
    <citation type="submission" date="2020-01" db="EMBL/GenBank/DDBJ databases">
        <title>Sphingomonas sp. strain CSW-10.</title>
        <authorList>
            <person name="Chen W.-M."/>
        </authorList>
    </citation>
    <scope>NUCLEOTIDE SEQUENCE [LARGE SCALE GENOMIC DNA]</scope>
    <source>
        <strain evidence="3">NST-5</strain>
    </source>
</reference>
<keyword evidence="1" id="KW-0472">Membrane</keyword>
<accession>A0ABW9ZBF2</accession>
<keyword evidence="3" id="KW-1185">Reference proteome</keyword>
<gene>
    <name evidence="2" type="ORF">GV828_02790</name>
</gene>
<feature type="transmembrane region" description="Helical" evidence="1">
    <location>
        <begin position="12"/>
        <end position="29"/>
    </location>
</feature>
<comment type="caution">
    <text evidence="2">The sequence shown here is derived from an EMBL/GenBank/DDBJ whole genome shotgun (WGS) entry which is preliminary data.</text>
</comment>
<proteinExistence type="predicted"/>
<feature type="transmembrane region" description="Helical" evidence="1">
    <location>
        <begin position="67"/>
        <end position="86"/>
    </location>
</feature>
<name>A0ABW9ZBF2_9FLAO</name>
<dbReference type="Proteomes" id="UP000798602">
    <property type="component" value="Unassembled WGS sequence"/>
</dbReference>
<evidence type="ECO:0000313" key="3">
    <source>
        <dbReference type="Proteomes" id="UP000798602"/>
    </source>
</evidence>
<evidence type="ECO:0008006" key="4">
    <source>
        <dbReference type="Google" id="ProtNLM"/>
    </source>
</evidence>